<dbReference type="WBParaSite" id="DME_0000804901-mRNA-1">
    <property type="protein sequence ID" value="DME_0000804901-mRNA-1"/>
    <property type="gene ID" value="DME_0000804901"/>
</dbReference>
<keyword evidence="1" id="KW-1133">Transmembrane helix</keyword>
<keyword evidence="1" id="KW-0812">Transmembrane</keyword>
<dbReference type="OrthoDB" id="4540492at2759"/>
<organism evidence="3 5">
    <name type="scientific">Dracunculus medinensis</name>
    <name type="common">Guinea worm</name>
    <dbReference type="NCBI Taxonomy" id="318479"/>
    <lineage>
        <taxon>Eukaryota</taxon>
        <taxon>Metazoa</taxon>
        <taxon>Ecdysozoa</taxon>
        <taxon>Nematoda</taxon>
        <taxon>Chromadorea</taxon>
        <taxon>Rhabditida</taxon>
        <taxon>Spirurina</taxon>
        <taxon>Dracunculoidea</taxon>
        <taxon>Dracunculidae</taxon>
        <taxon>Dracunculus</taxon>
    </lineage>
</organism>
<reference evidence="2 4" key="2">
    <citation type="submission" date="2018-11" db="EMBL/GenBank/DDBJ databases">
        <authorList>
            <consortium name="Pathogen Informatics"/>
        </authorList>
    </citation>
    <scope>NUCLEOTIDE SEQUENCE [LARGE SCALE GENOMIC DNA]</scope>
</reference>
<dbReference type="InterPro" id="IPR036259">
    <property type="entry name" value="MFS_trans_sf"/>
</dbReference>
<evidence type="ECO:0000313" key="3">
    <source>
        <dbReference type="Proteomes" id="UP000038040"/>
    </source>
</evidence>
<dbReference type="Proteomes" id="UP000274756">
    <property type="component" value="Unassembled WGS sequence"/>
</dbReference>
<evidence type="ECO:0000313" key="4">
    <source>
        <dbReference type="Proteomes" id="UP000274756"/>
    </source>
</evidence>
<dbReference type="Proteomes" id="UP000038040">
    <property type="component" value="Unplaced"/>
</dbReference>
<gene>
    <name evidence="2" type="ORF">DME_LOCUS2174</name>
</gene>
<evidence type="ECO:0000313" key="2">
    <source>
        <dbReference type="EMBL" id="VDN52201.1"/>
    </source>
</evidence>
<dbReference type="EMBL" id="UYYG01000048">
    <property type="protein sequence ID" value="VDN52201.1"/>
    <property type="molecule type" value="Genomic_DNA"/>
</dbReference>
<dbReference type="STRING" id="318479.A0A0N4UK26"/>
<sequence length="80" mass="9274">MKRRIDAENVRIDCGVTKGSWTFPLFLSVLAATIASFQFGYHIGCINVPAKVIIEWYVESHQYLFSEKTSYEEVARFQCY</sequence>
<proteinExistence type="predicted"/>
<accession>A0A0N4UK26</accession>
<protein>
    <submittedName>
        <fullName evidence="5">Transmembrane protein</fullName>
    </submittedName>
</protein>
<keyword evidence="4" id="KW-1185">Reference proteome</keyword>
<dbReference type="AlphaFoldDB" id="A0A0N4UK26"/>
<name>A0A0N4UK26_DRAME</name>
<evidence type="ECO:0000256" key="1">
    <source>
        <dbReference type="SAM" id="Phobius"/>
    </source>
</evidence>
<dbReference type="Gene3D" id="1.20.1250.20">
    <property type="entry name" value="MFS general substrate transporter like domains"/>
    <property type="match status" value="1"/>
</dbReference>
<feature type="transmembrane region" description="Helical" evidence="1">
    <location>
        <begin position="21"/>
        <end position="41"/>
    </location>
</feature>
<evidence type="ECO:0000313" key="5">
    <source>
        <dbReference type="WBParaSite" id="DME_0000804901-mRNA-1"/>
    </source>
</evidence>
<reference evidence="5" key="1">
    <citation type="submission" date="2017-02" db="UniProtKB">
        <authorList>
            <consortium name="WormBaseParasite"/>
        </authorList>
    </citation>
    <scope>IDENTIFICATION</scope>
</reference>
<keyword evidence="1" id="KW-0472">Membrane</keyword>